<protein>
    <recommendedName>
        <fullName evidence="4">Secreted protein</fullName>
    </recommendedName>
</protein>
<dbReference type="AlphaFoldDB" id="A0A8H6G464"/>
<evidence type="ECO:0000313" key="3">
    <source>
        <dbReference type="Proteomes" id="UP000578531"/>
    </source>
</evidence>
<reference evidence="2 3" key="1">
    <citation type="journal article" date="2020" name="Genomics">
        <title>Complete, high-quality genomes from long-read metagenomic sequencing of two wolf lichen thalli reveals enigmatic genome architecture.</title>
        <authorList>
            <person name="McKenzie S.K."/>
            <person name="Walston R.F."/>
            <person name="Allen J.L."/>
        </authorList>
    </citation>
    <scope>NUCLEOTIDE SEQUENCE [LARGE SCALE GENOMIC DNA]</scope>
    <source>
        <strain evidence="2">WasteWater2</strain>
    </source>
</reference>
<dbReference type="EMBL" id="JACCJC010000004">
    <property type="protein sequence ID" value="KAF6240258.1"/>
    <property type="molecule type" value="Genomic_DNA"/>
</dbReference>
<evidence type="ECO:0000256" key="1">
    <source>
        <dbReference type="SAM" id="SignalP"/>
    </source>
</evidence>
<gene>
    <name evidence="2" type="ORF">HO173_001869</name>
</gene>
<proteinExistence type="predicted"/>
<dbReference type="Proteomes" id="UP000578531">
    <property type="component" value="Unassembled WGS sequence"/>
</dbReference>
<evidence type="ECO:0008006" key="4">
    <source>
        <dbReference type="Google" id="ProtNLM"/>
    </source>
</evidence>
<organism evidence="2 3">
    <name type="scientific">Letharia columbiana</name>
    <dbReference type="NCBI Taxonomy" id="112416"/>
    <lineage>
        <taxon>Eukaryota</taxon>
        <taxon>Fungi</taxon>
        <taxon>Dikarya</taxon>
        <taxon>Ascomycota</taxon>
        <taxon>Pezizomycotina</taxon>
        <taxon>Lecanoromycetes</taxon>
        <taxon>OSLEUM clade</taxon>
        <taxon>Lecanoromycetidae</taxon>
        <taxon>Lecanorales</taxon>
        <taxon>Lecanorineae</taxon>
        <taxon>Parmeliaceae</taxon>
        <taxon>Letharia</taxon>
    </lineage>
</organism>
<comment type="caution">
    <text evidence="2">The sequence shown here is derived from an EMBL/GenBank/DDBJ whole genome shotgun (WGS) entry which is preliminary data.</text>
</comment>
<keyword evidence="1" id="KW-0732">Signal</keyword>
<evidence type="ECO:0000313" key="2">
    <source>
        <dbReference type="EMBL" id="KAF6240258.1"/>
    </source>
</evidence>
<feature type="chain" id="PRO_5034517633" description="Secreted protein" evidence="1">
    <location>
        <begin position="22"/>
        <end position="112"/>
    </location>
</feature>
<accession>A0A8H6G464</accession>
<sequence>MRIYMLALCHINIHAVTDILANVVCSGHRDWVVVYVILKRIEFQTTYDPHWFAFWGLLPCQLFKLNTSGPGFSRLCDQMLVFRLPRSQRRTLTARSLHLNIGTVRITTGDKD</sequence>
<dbReference type="RefSeq" id="XP_037169527.1">
    <property type="nucleotide sequence ID" value="XM_037303805.1"/>
</dbReference>
<feature type="signal peptide" evidence="1">
    <location>
        <begin position="1"/>
        <end position="21"/>
    </location>
</feature>
<keyword evidence="3" id="KW-1185">Reference proteome</keyword>
<name>A0A8H6G464_9LECA</name>
<dbReference type="GeneID" id="59283543"/>